<dbReference type="InterPro" id="IPR029062">
    <property type="entry name" value="Class_I_gatase-like"/>
</dbReference>
<dbReference type="InterPro" id="IPR017926">
    <property type="entry name" value="GATASE"/>
</dbReference>
<evidence type="ECO:0000256" key="12">
    <source>
        <dbReference type="ARBA" id="ARBA00023239"/>
    </source>
</evidence>
<accession>A0ABD2QUC7</accession>
<evidence type="ECO:0000256" key="8">
    <source>
        <dbReference type="ARBA" id="ARBA00022822"/>
    </source>
</evidence>
<dbReference type="FunFam" id="3.40.50.880:FF:000027">
    <property type="entry name" value="Anthranilate synthase beta subunit 1"/>
    <property type="match status" value="1"/>
</dbReference>
<dbReference type="InterPro" id="IPR050472">
    <property type="entry name" value="Anth_synth/Amidotransfase"/>
</dbReference>
<dbReference type="CDD" id="cd01743">
    <property type="entry name" value="GATase1_Anthranilate_Synthase"/>
    <property type="match status" value="1"/>
</dbReference>
<comment type="catalytic activity">
    <reaction evidence="13">
        <text>chorismate + L-glutamine = anthranilate + pyruvate + L-glutamate + H(+)</text>
        <dbReference type="Rhea" id="RHEA:21732"/>
        <dbReference type="ChEBI" id="CHEBI:15361"/>
        <dbReference type="ChEBI" id="CHEBI:15378"/>
        <dbReference type="ChEBI" id="CHEBI:16567"/>
        <dbReference type="ChEBI" id="CHEBI:29748"/>
        <dbReference type="ChEBI" id="CHEBI:29985"/>
        <dbReference type="ChEBI" id="CHEBI:58359"/>
        <dbReference type="EC" id="4.1.3.27"/>
    </reaction>
</comment>
<keyword evidence="12" id="KW-0456">Lyase</keyword>
<keyword evidence="5" id="KW-0150">Chloroplast</keyword>
<evidence type="ECO:0000256" key="3">
    <source>
        <dbReference type="ARBA" id="ARBA00011653"/>
    </source>
</evidence>
<dbReference type="PANTHER" id="PTHR43418">
    <property type="entry name" value="MULTIFUNCTIONAL TRYPTOPHAN BIOSYNTHESIS PROTEIN-RELATED"/>
    <property type="match status" value="1"/>
</dbReference>
<gene>
    <name evidence="15" type="ORF">AABB24_040298</name>
</gene>
<evidence type="ECO:0000256" key="11">
    <source>
        <dbReference type="ARBA" id="ARBA00023141"/>
    </source>
</evidence>
<dbReference type="InterPro" id="IPR006221">
    <property type="entry name" value="TrpG/PapA_dom"/>
</dbReference>
<keyword evidence="10" id="KW-0315">Glutamine amidotransferase</keyword>
<proteinExistence type="predicted"/>
<sequence length="342" mass="37499">KIIRFSYFGCAIDKHSRCLRKTLPPRFTAAAVVTATAVVDRRRPITASNDDVSFSPHSLMAGIVTPHASSQSAIIHINGKNTFLSPQKILALPILSGSGGSFLRMRSTKRLEAKPFAISQNSSATCVELSDDVKRNKSPIIVIDNYDSFTYNLCQYMGELGCSFEVYRNDELTVDELKKKNPRGILISPGPGTPQDSGISLQTVLELGPTIPLFGVCMGLQCMGEAFGGKIVRSPYGVMHGKSSPVYYNEGGEDGLFAGLSNPFTAGRYHSLVIDKDTFPKDALEITAWTEDGLVMAARHKVYRHIQGVQFHPESIITSEGKTIVHNFIKLIERKEEAESQN</sequence>
<protein>
    <recommendedName>
        <fullName evidence="4">anthranilate synthase</fullName>
        <ecNumber evidence="4">4.1.3.27</ecNumber>
    </recommendedName>
</protein>
<keyword evidence="8" id="KW-0822">Tryptophan biosynthesis</keyword>
<name>A0ABD2QUC7_9SOLN</name>
<dbReference type="AlphaFoldDB" id="A0ABD2QUC7"/>
<dbReference type="PRINTS" id="PR00099">
    <property type="entry name" value="CPSGATASE"/>
</dbReference>
<evidence type="ECO:0000256" key="5">
    <source>
        <dbReference type="ARBA" id="ARBA00022528"/>
    </source>
</evidence>
<dbReference type="Proteomes" id="UP001627284">
    <property type="component" value="Unassembled WGS sequence"/>
</dbReference>
<reference evidence="15 16" key="1">
    <citation type="submission" date="2024-05" db="EMBL/GenBank/DDBJ databases">
        <title>De novo assembly of an allotetraploid wild potato.</title>
        <authorList>
            <person name="Hosaka A.J."/>
        </authorList>
    </citation>
    <scope>NUCLEOTIDE SEQUENCE [LARGE SCALE GENOMIC DNA]</scope>
    <source>
        <tissue evidence="15">Young leaves</tissue>
    </source>
</reference>
<dbReference type="Gene3D" id="3.40.50.880">
    <property type="match status" value="1"/>
</dbReference>
<organism evidence="15 16">
    <name type="scientific">Solanum stoloniferum</name>
    <dbReference type="NCBI Taxonomy" id="62892"/>
    <lineage>
        <taxon>Eukaryota</taxon>
        <taxon>Viridiplantae</taxon>
        <taxon>Streptophyta</taxon>
        <taxon>Embryophyta</taxon>
        <taxon>Tracheophyta</taxon>
        <taxon>Spermatophyta</taxon>
        <taxon>Magnoliopsida</taxon>
        <taxon>eudicotyledons</taxon>
        <taxon>Gunneridae</taxon>
        <taxon>Pentapetalae</taxon>
        <taxon>asterids</taxon>
        <taxon>lamiids</taxon>
        <taxon>Solanales</taxon>
        <taxon>Solanaceae</taxon>
        <taxon>Solanoideae</taxon>
        <taxon>Solaneae</taxon>
        <taxon>Solanum</taxon>
    </lineage>
</organism>
<keyword evidence="11" id="KW-0057">Aromatic amino acid biosynthesis</keyword>
<comment type="subcellular location">
    <subcellularLocation>
        <location evidence="1">Plastid</location>
        <location evidence="1">Chloroplast</location>
    </subcellularLocation>
</comment>
<evidence type="ECO:0000256" key="1">
    <source>
        <dbReference type="ARBA" id="ARBA00004229"/>
    </source>
</evidence>
<dbReference type="PRINTS" id="PR00097">
    <property type="entry name" value="ANTSNTHASEII"/>
</dbReference>
<dbReference type="Pfam" id="PF00117">
    <property type="entry name" value="GATase"/>
    <property type="match status" value="1"/>
</dbReference>
<comment type="caution">
    <text evidence="15">The sequence shown here is derived from an EMBL/GenBank/DDBJ whole genome shotgun (WGS) entry which is preliminary data.</text>
</comment>
<evidence type="ECO:0000256" key="2">
    <source>
        <dbReference type="ARBA" id="ARBA00004873"/>
    </source>
</evidence>
<comment type="subunit">
    <text evidence="3">Heterotetramer consisting of two non-identical subunits: a beta subunit and a large alpha subunit.</text>
</comment>
<evidence type="ECO:0000256" key="9">
    <source>
        <dbReference type="ARBA" id="ARBA00022946"/>
    </source>
</evidence>
<keyword evidence="6" id="KW-0028">Amino-acid biosynthesis</keyword>
<dbReference type="PRINTS" id="PR00096">
    <property type="entry name" value="GATASE"/>
</dbReference>
<dbReference type="GO" id="GO:0009507">
    <property type="term" value="C:chloroplast"/>
    <property type="evidence" value="ECO:0007669"/>
    <property type="project" value="UniProtKB-SubCell"/>
</dbReference>
<dbReference type="GO" id="GO:0004049">
    <property type="term" value="F:anthranilate synthase activity"/>
    <property type="evidence" value="ECO:0007669"/>
    <property type="project" value="UniProtKB-EC"/>
</dbReference>
<dbReference type="EC" id="4.1.3.27" evidence="4"/>
<dbReference type="GO" id="GO:0000162">
    <property type="term" value="P:L-tryptophan biosynthetic process"/>
    <property type="evidence" value="ECO:0007669"/>
    <property type="project" value="UniProtKB-KW"/>
</dbReference>
<evidence type="ECO:0000313" key="15">
    <source>
        <dbReference type="EMBL" id="KAL3323119.1"/>
    </source>
</evidence>
<feature type="domain" description="Glutamine amidotransferase" evidence="14">
    <location>
        <begin position="142"/>
        <end position="329"/>
    </location>
</feature>
<evidence type="ECO:0000256" key="4">
    <source>
        <dbReference type="ARBA" id="ARBA00012266"/>
    </source>
</evidence>
<comment type="pathway">
    <text evidence="2">Amino-acid biosynthesis; L-tryptophan biosynthesis; L-tryptophan from chorismate: step 1/5.</text>
</comment>
<feature type="non-terminal residue" evidence="15">
    <location>
        <position position="1"/>
    </location>
</feature>
<dbReference type="EMBL" id="JBJKTR010000024">
    <property type="protein sequence ID" value="KAL3323119.1"/>
    <property type="molecule type" value="Genomic_DNA"/>
</dbReference>
<dbReference type="PANTHER" id="PTHR43418:SF4">
    <property type="entry name" value="MULTIFUNCTIONAL TRYPTOPHAN BIOSYNTHESIS PROTEIN"/>
    <property type="match status" value="1"/>
</dbReference>
<dbReference type="NCBIfam" id="TIGR00566">
    <property type="entry name" value="trpG_papA"/>
    <property type="match status" value="1"/>
</dbReference>
<evidence type="ECO:0000256" key="10">
    <source>
        <dbReference type="ARBA" id="ARBA00022962"/>
    </source>
</evidence>
<dbReference type="PROSITE" id="PS51273">
    <property type="entry name" value="GATASE_TYPE_1"/>
    <property type="match status" value="1"/>
</dbReference>
<evidence type="ECO:0000313" key="16">
    <source>
        <dbReference type="Proteomes" id="UP001627284"/>
    </source>
</evidence>
<keyword evidence="9" id="KW-0809">Transit peptide</keyword>
<evidence type="ECO:0000256" key="7">
    <source>
        <dbReference type="ARBA" id="ARBA00022640"/>
    </source>
</evidence>
<keyword evidence="7" id="KW-0934">Plastid</keyword>
<evidence type="ECO:0000259" key="14">
    <source>
        <dbReference type="Pfam" id="PF00117"/>
    </source>
</evidence>
<evidence type="ECO:0000256" key="6">
    <source>
        <dbReference type="ARBA" id="ARBA00022605"/>
    </source>
</evidence>
<evidence type="ECO:0000256" key="13">
    <source>
        <dbReference type="ARBA" id="ARBA00047683"/>
    </source>
</evidence>
<keyword evidence="16" id="KW-1185">Reference proteome</keyword>
<dbReference type="SUPFAM" id="SSF52317">
    <property type="entry name" value="Class I glutamine amidotransferase-like"/>
    <property type="match status" value="1"/>
</dbReference>